<gene>
    <name evidence="2" type="ORF">AAG570_004210</name>
</gene>
<keyword evidence="3" id="KW-1185">Reference proteome</keyword>
<organism evidence="2 3">
    <name type="scientific">Ranatra chinensis</name>
    <dbReference type="NCBI Taxonomy" id="642074"/>
    <lineage>
        <taxon>Eukaryota</taxon>
        <taxon>Metazoa</taxon>
        <taxon>Ecdysozoa</taxon>
        <taxon>Arthropoda</taxon>
        <taxon>Hexapoda</taxon>
        <taxon>Insecta</taxon>
        <taxon>Pterygota</taxon>
        <taxon>Neoptera</taxon>
        <taxon>Paraneoptera</taxon>
        <taxon>Hemiptera</taxon>
        <taxon>Heteroptera</taxon>
        <taxon>Panheteroptera</taxon>
        <taxon>Nepomorpha</taxon>
        <taxon>Nepidae</taxon>
        <taxon>Ranatrinae</taxon>
        <taxon>Ranatra</taxon>
    </lineage>
</organism>
<feature type="region of interest" description="Disordered" evidence="1">
    <location>
        <begin position="124"/>
        <end position="148"/>
    </location>
</feature>
<dbReference type="AlphaFoldDB" id="A0ABD0Y3S8"/>
<dbReference type="EMBL" id="JBFDAA010000015">
    <property type="protein sequence ID" value="KAL1117897.1"/>
    <property type="molecule type" value="Genomic_DNA"/>
</dbReference>
<accession>A0ABD0Y3S8</accession>
<dbReference type="Proteomes" id="UP001558652">
    <property type="component" value="Unassembled WGS sequence"/>
</dbReference>
<sequence length="181" mass="20343">MAPERRNTLQKNTKQETTEIVWHIRSNSPQLPPLPSTTLFADRAAPRGVIPDCLCSKASAAVVEFAALSCCRLPGPTLEESIVFTLVLLWLWALFVRFSAEFNVTIVTQRIGLQMRCRRFTTGEFDLPGKPGSGRPTESRQAELEGSKVVSNSMSATTAKTNVFFRKVMLCVWWDRCRILH</sequence>
<evidence type="ECO:0000313" key="2">
    <source>
        <dbReference type="EMBL" id="KAL1117897.1"/>
    </source>
</evidence>
<reference evidence="2 3" key="1">
    <citation type="submission" date="2024-07" db="EMBL/GenBank/DDBJ databases">
        <title>Chromosome-level genome assembly of the water stick insect Ranatra chinensis (Heteroptera: Nepidae).</title>
        <authorList>
            <person name="Liu X."/>
        </authorList>
    </citation>
    <scope>NUCLEOTIDE SEQUENCE [LARGE SCALE GENOMIC DNA]</scope>
    <source>
        <strain evidence="2">Cailab_2021Rc</strain>
        <tissue evidence="2">Muscle</tissue>
    </source>
</reference>
<evidence type="ECO:0000313" key="3">
    <source>
        <dbReference type="Proteomes" id="UP001558652"/>
    </source>
</evidence>
<feature type="compositionally biased region" description="Basic and acidic residues" evidence="1">
    <location>
        <begin position="137"/>
        <end position="146"/>
    </location>
</feature>
<proteinExistence type="predicted"/>
<protein>
    <submittedName>
        <fullName evidence="2">Uncharacterized protein</fullName>
    </submittedName>
</protein>
<name>A0ABD0Y3S8_9HEMI</name>
<comment type="caution">
    <text evidence="2">The sequence shown here is derived from an EMBL/GenBank/DDBJ whole genome shotgun (WGS) entry which is preliminary data.</text>
</comment>
<evidence type="ECO:0000256" key="1">
    <source>
        <dbReference type="SAM" id="MobiDB-lite"/>
    </source>
</evidence>